<evidence type="ECO:0000256" key="1">
    <source>
        <dbReference type="SAM" id="SignalP"/>
    </source>
</evidence>
<accession>A0A165ICW2</accession>
<dbReference type="AlphaFoldDB" id="A0A165ICW2"/>
<feature type="signal peptide" evidence="1">
    <location>
        <begin position="1"/>
        <end position="18"/>
    </location>
</feature>
<dbReference type="InterPro" id="IPR041539">
    <property type="entry name" value="CxC5"/>
</dbReference>
<reference evidence="3 4" key="1">
    <citation type="journal article" date="2016" name="Mol. Biol. Evol.">
        <title>Comparative Genomics of Early-Diverging Mushroom-Forming Fungi Provides Insights into the Origins of Lignocellulose Decay Capabilities.</title>
        <authorList>
            <person name="Nagy L.G."/>
            <person name="Riley R."/>
            <person name="Tritt A."/>
            <person name="Adam C."/>
            <person name="Daum C."/>
            <person name="Floudas D."/>
            <person name="Sun H."/>
            <person name="Yadav J.S."/>
            <person name="Pangilinan J."/>
            <person name="Larsson K.H."/>
            <person name="Matsuura K."/>
            <person name="Barry K."/>
            <person name="Labutti K."/>
            <person name="Kuo R."/>
            <person name="Ohm R.A."/>
            <person name="Bhattacharya S.S."/>
            <person name="Shirouzu T."/>
            <person name="Yoshinaga Y."/>
            <person name="Martin F.M."/>
            <person name="Grigoriev I.V."/>
            <person name="Hibbett D.S."/>
        </authorList>
    </citation>
    <scope>NUCLEOTIDE SEQUENCE [LARGE SCALE GENOMIC DNA]</scope>
    <source>
        <strain evidence="3 4">HHB12733</strain>
    </source>
</reference>
<keyword evidence="1" id="KW-0732">Signal</keyword>
<feature type="chain" id="PRO_5007859240" description="CxC5 like cysteine cluster associated with KDZ domain-containing protein" evidence="1">
    <location>
        <begin position="19"/>
        <end position="229"/>
    </location>
</feature>
<feature type="non-terminal residue" evidence="3">
    <location>
        <position position="229"/>
    </location>
</feature>
<name>A0A165ICW2_9BASI</name>
<feature type="domain" description="CxC5 like cysteine cluster associated with KDZ" evidence="2">
    <location>
        <begin position="120"/>
        <end position="229"/>
    </location>
</feature>
<keyword evidence="4" id="KW-1185">Reference proteome</keyword>
<sequence length="229" mass="26202">MNVLALLKILWRLRQLLGGVSVEQVLQFCAFSRRLQPRIAWQELTHVGALDTPPKTLPNTVVAFLASAIDVSPVQVSGLWNALREVVWLPGFNPAALSVPLVDEFSPFARLAQSFNLALEEFYPPTRVCLRNTCPEFINTGRRQALYNPTKHYASLYTLSRGAFPVIVVALHCRSCKATFYLNYYREQREDQVHERVYYGPLPEVIQAEKHMLFERQLCELFRAQTVHA</sequence>
<dbReference type="OrthoDB" id="2501483at2759"/>
<gene>
    <name evidence="3" type="ORF">CALCODRAFT_480700</name>
</gene>
<dbReference type="Proteomes" id="UP000076842">
    <property type="component" value="Unassembled WGS sequence"/>
</dbReference>
<protein>
    <recommendedName>
        <fullName evidence="2">CxC5 like cysteine cluster associated with KDZ domain-containing protein</fullName>
    </recommendedName>
</protein>
<dbReference type="Pfam" id="PF18718">
    <property type="entry name" value="CxC5"/>
    <property type="match status" value="1"/>
</dbReference>
<evidence type="ECO:0000313" key="4">
    <source>
        <dbReference type="Proteomes" id="UP000076842"/>
    </source>
</evidence>
<evidence type="ECO:0000313" key="3">
    <source>
        <dbReference type="EMBL" id="KZT60402.1"/>
    </source>
</evidence>
<dbReference type="InParanoid" id="A0A165ICW2"/>
<organism evidence="3 4">
    <name type="scientific">Calocera cornea HHB12733</name>
    <dbReference type="NCBI Taxonomy" id="1353952"/>
    <lineage>
        <taxon>Eukaryota</taxon>
        <taxon>Fungi</taxon>
        <taxon>Dikarya</taxon>
        <taxon>Basidiomycota</taxon>
        <taxon>Agaricomycotina</taxon>
        <taxon>Dacrymycetes</taxon>
        <taxon>Dacrymycetales</taxon>
        <taxon>Dacrymycetaceae</taxon>
        <taxon>Calocera</taxon>
    </lineage>
</organism>
<dbReference type="EMBL" id="KV423931">
    <property type="protein sequence ID" value="KZT60402.1"/>
    <property type="molecule type" value="Genomic_DNA"/>
</dbReference>
<evidence type="ECO:0000259" key="2">
    <source>
        <dbReference type="Pfam" id="PF18718"/>
    </source>
</evidence>
<proteinExistence type="predicted"/>
<dbReference type="STRING" id="1353952.A0A165ICW2"/>